<dbReference type="InterPro" id="IPR057336">
    <property type="entry name" value="GerAC_N"/>
</dbReference>
<feature type="domain" description="Spore germination GerAC-like C-terminal" evidence="9">
    <location>
        <begin position="212"/>
        <end position="382"/>
    </location>
</feature>
<keyword evidence="7" id="KW-0449">Lipoprotein</keyword>
<keyword evidence="4 8" id="KW-0732">Signal</keyword>
<name>A0ABX3EWD1_9BACL</name>
<evidence type="ECO:0000256" key="1">
    <source>
        <dbReference type="ARBA" id="ARBA00004635"/>
    </source>
</evidence>
<evidence type="ECO:0000256" key="5">
    <source>
        <dbReference type="ARBA" id="ARBA00023136"/>
    </source>
</evidence>
<evidence type="ECO:0000256" key="4">
    <source>
        <dbReference type="ARBA" id="ARBA00022729"/>
    </source>
</evidence>
<feature type="chain" id="PRO_5045972203" description="Ger(X)C family spore germination protein" evidence="8">
    <location>
        <begin position="22"/>
        <end position="385"/>
    </location>
</feature>
<dbReference type="Proteomes" id="UP000186058">
    <property type="component" value="Unassembled WGS sequence"/>
</dbReference>
<dbReference type="InterPro" id="IPR046953">
    <property type="entry name" value="Spore_GerAC-like_C"/>
</dbReference>
<dbReference type="InterPro" id="IPR008844">
    <property type="entry name" value="Spore_GerAC-like"/>
</dbReference>
<comment type="subcellular location">
    <subcellularLocation>
        <location evidence="1">Membrane</location>
        <topology evidence="1">Lipid-anchor</topology>
    </subcellularLocation>
</comment>
<evidence type="ECO:0000256" key="2">
    <source>
        <dbReference type="ARBA" id="ARBA00007886"/>
    </source>
</evidence>
<organism evidence="11 12">
    <name type="scientific">Paenibacillus helianthi</name>
    <dbReference type="NCBI Taxonomy" id="1349432"/>
    <lineage>
        <taxon>Bacteria</taxon>
        <taxon>Bacillati</taxon>
        <taxon>Bacillota</taxon>
        <taxon>Bacilli</taxon>
        <taxon>Bacillales</taxon>
        <taxon>Paenibacillaceae</taxon>
        <taxon>Paenibacillus</taxon>
    </lineage>
</organism>
<keyword evidence="5" id="KW-0472">Membrane</keyword>
<keyword evidence="6" id="KW-0564">Palmitate</keyword>
<evidence type="ECO:0008006" key="13">
    <source>
        <dbReference type="Google" id="ProtNLM"/>
    </source>
</evidence>
<feature type="domain" description="Spore germination protein N-terminal" evidence="10">
    <location>
        <begin position="22"/>
        <end position="166"/>
    </location>
</feature>
<keyword evidence="12" id="KW-1185">Reference proteome</keyword>
<dbReference type="RefSeq" id="WP_074106298.1">
    <property type="nucleotide sequence ID" value="NZ_LVWI01000001.1"/>
</dbReference>
<comment type="caution">
    <text evidence="11">The sequence shown here is derived from an EMBL/GenBank/DDBJ whole genome shotgun (WGS) entry which is preliminary data.</text>
</comment>
<dbReference type="Pfam" id="PF25198">
    <property type="entry name" value="Spore_GerAC_N"/>
    <property type="match status" value="1"/>
</dbReference>
<evidence type="ECO:0000313" key="12">
    <source>
        <dbReference type="Proteomes" id="UP000186058"/>
    </source>
</evidence>
<accession>A0ABX3EWD1</accession>
<reference evidence="11 12" key="1">
    <citation type="submission" date="2016-03" db="EMBL/GenBank/DDBJ databases">
        <authorList>
            <person name="Sant'Anna F.H."/>
            <person name="Ambrosini A."/>
            <person name="Souza R."/>
            <person name="Bach E."/>
            <person name="Fernandes G."/>
            <person name="Balsanelli E."/>
            <person name="Baura V.A."/>
            <person name="Souza E.M."/>
            <person name="Passaglia L."/>
        </authorList>
    </citation>
    <scope>NUCLEOTIDE SEQUENCE [LARGE SCALE GENOMIC DNA]</scope>
    <source>
        <strain evidence="11 12">P26E</strain>
    </source>
</reference>
<gene>
    <name evidence="11" type="ORF">A3844_00735</name>
</gene>
<evidence type="ECO:0000259" key="10">
    <source>
        <dbReference type="Pfam" id="PF25198"/>
    </source>
</evidence>
<sequence>MKLLKLLLSVLLLLNLAGCGSKIELDELTFIFGIYIDAGKEPGTVEVSISSPLPNRLLSSTQAGGGNVKSHFMVSKTASNITDAVILIQKDLSRRLEISHIKVIVFGEEYARQGIDEALEWFKRQPEFPLGTYVMTAPGKAKEVTQLSAIFEQLPDQVLMNFSEENLLFATTVKDCLLAESSKMGYAMNYLSIGQNSHLSDEGKPVHWAGIQGAAMFQQARLRRTLHFRESRALAWAAGHLSGHLNLPEYTITWDEEGSGKATALFLSNTSSIRSVLTDDGPVFYVKLKGKVSITNFQDSLGRKAVELSSIVIEKLQAAVVKDVTDALLATQEAGADILQLGMRVEWNYPEEWKKLKGRWEDYYTHDVKIKVTSAFSIQDLGSVK</sequence>
<evidence type="ECO:0000256" key="8">
    <source>
        <dbReference type="SAM" id="SignalP"/>
    </source>
</evidence>
<dbReference type="NCBIfam" id="TIGR02887">
    <property type="entry name" value="spore_ger_x_C"/>
    <property type="match status" value="1"/>
</dbReference>
<feature type="signal peptide" evidence="8">
    <location>
        <begin position="1"/>
        <end position="21"/>
    </location>
</feature>
<dbReference type="EMBL" id="LVWI01000001">
    <property type="protein sequence ID" value="OKP91686.1"/>
    <property type="molecule type" value="Genomic_DNA"/>
</dbReference>
<evidence type="ECO:0000259" key="9">
    <source>
        <dbReference type="Pfam" id="PF05504"/>
    </source>
</evidence>
<evidence type="ECO:0000313" key="11">
    <source>
        <dbReference type="EMBL" id="OKP91686.1"/>
    </source>
</evidence>
<proteinExistence type="inferred from homology"/>
<dbReference type="InterPro" id="IPR038501">
    <property type="entry name" value="Spore_GerAC_C_sf"/>
</dbReference>
<comment type="similarity">
    <text evidence="2">Belongs to the GerABKC lipoprotein family.</text>
</comment>
<evidence type="ECO:0000256" key="7">
    <source>
        <dbReference type="ARBA" id="ARBA00023288"/>
    </source>
</evidence>
<evidence type="ECO:0000256" key="3">
    <source>
        <dbReference type="ARBA" id="ARBA00022544"/>
    </source>
</evidence>
<dbReference type="Pfam" id="PF05504">
    <property type="entry name" value="Spore_GerAC"/>
    <property type="match status" value="1"/>
</dbReference>
<evidence type="ECO:0000256" key="6">
    <source>
        <dbReference type="ARBA" id="ARBA00023139"/>
    </source>
</evidence>
<protein>
    <recommendedName>
        <fullName evidence="13">Ger(X)C family spore germination protein</fullName>
    </recommendedName>
</protein>
<dbReference type="Gene3D" id="3.30.300.210">
    <property type="entry name" value="Nutrient germinant receptor protein C, domain 3"/>
    <property type="match status" value="1"/>
</dbReference>
<dbReference type="PANTHER" id="PTHR35789:SF1">
    <property type="entry name" value="SPORE GERMINATION PROTEIN B3"/>
    <property type="match status" value="1"/>
</dbReference>
<dbReference type="PANTHER" id="PTHR35789">
    <property type="entry name" value="SPORE GERMINATION PROTEIN B3"/>
    <property type="match status" value="1"/>
</dbReference>
<keyword evidence="3" id="KW-0309">Germination</keyword>